<protein>
    <recommendedName>
        <fullName evidence="11">Ionotropic receptor</fullName>
    </recommendedName>
</protein>
<keyword evidence="5 8" id="KW-0472">Membrane</keyword>
<evidence type="ECO:0000256" key="1">
    <source>
        <dbReference type="ARBA" id="ARBA00004651"/>
    </source>
</evidence>
<proteinExistence type="predicted"/>
<feature type="transmembrane region" description="Helical" evidence="8">
    <location>
        <begin position="461"/>
        <end position="479"/>
    </location>
</feature>
<evidence type="ECO:0000256" key="3">
    <source>
        <dbReference type="ARBA" id="ARBA00022692"/>
    </source>
</evidence>
<dbReference type="OrthoDB" id="7912094at2759"/>
<evidence type="ECO:0000313" key="9">
    <source>
        <dbReference type="EMBL" id="CAD7081017.1"/>
    </source>
</evidence>
<evidence type="ECO:0000256" key="7">
    <source>
        <dbReference type="ARBA" id="ARBA00023180"/>
    </source>
</evidence>
<keyword evidence="10" id="KW-1185">Reference proteome</keyword>
<dbReference type="PANTHER" id="PTHR42643">
    <property type="entry name" value="IONOTROPIC RECEPTOR 20A-RELATED"/>
    <property type="match status" value="1"/>
</dbReference>
<keyword evidence="2" id="KW-1003">Cell membrane</keyword>
<evidence type="ECO:0008006" key="11">
    <source>
        <dbReference type="Google" id="ProtNLM"/>
    </source>
</evidence>
<keyword evidence="7" id="KW-0325">Glycoprotein</keyword>
<dbReference type="GO" id="GO:0005886">
    <property type="term" value="C:plasma membrane"/>
    <property type="evidence" value="ECO:0007669"/>
    <property type="project" value="UniProtKB-SubCell"/>
</dbReference>
<reference evidence="9 10" key="1">
    <citation type="submission" date="2020-11" db="EMBL/GenBank/DDBJ databases">
        <authorList>
            <person name="Wallbank WR R."/>
            <person name="Pardo Diaz C."/>
            <person name="Kozak K."/>
            <person name="Martin S."/>
            <person name="Jiggins C."/>
            <person name="Moest M."/>
            <person name="Warren A I."/>
            <person name="Generalovic N T."/>
            <person name="Byers J.R.P. K."/>
            <person name="Montejo-Kovacevich G."/>
            <person name="Yen C E."/>
        </authorList>
    </citation>
    <scope>NUCLEOTIDE SEQUENCE [LARGE SCALE GENOMIC DNA]</scope>
</reference>
<evidence type="ECO:0000256" key="2">
    <source>
        <dbReference type="ARBA" id="ARBA00022475"/>
    </source>
</evidence>
<organism evidence="9 10">
    <name type="scientific">Hermetia illucens</name>
    <name type="common">Black soldier fly</name>
    <dbReference type="NCBI Taxonomy" id="343691"/>
    <lineage>
        <taxon>Eukaryota</taxon>
        <taxon>Metazoa</taxon>
        <taxon>Ecdysozoa</taxon>
        <taxon>Arthropoda</taxon>
        <taxon>Hexapoda</taxon>
        <taxon>Insecta</taxon>
        <taxon>Pterygota</taxon>
        <taxon>Neoptera</taxon>
        <taxon>Endopterygota</taxon>
        <taxon>Diptera</taxon>
        <taxon>Brachycera</taxon>
        <taxon>Stratiomyomorpha</taxon>
        <taxon>Stratiomyidae</taxon>
        <taxon>Hermetiinae</taxon>
        <taxon>Hermetia</taxon>
    </lineage>
</organism>
<feature type="transmembrane region" description="Helical" evidence="8">
    <location>
        <begin position="345"/>
        <end position="364"/>
    </location>
</feature>
<feature type="transmembrane region" description="Helical" evidence="8">
    <location>
        <begin position="539"/>
        <end position="557"/>
    </location>
</feature>
<keyword evidence="4 8" id="KW-1133">Transmembrane helix</keyword>
<dbReference type="Proteomes" id="UP000594454">
    <property type="component" value="Chromosome 2"/>
</dbReference>
<evidence type="ECO:0000256" key="6">
    <source>
        <dbReference type="ARBA" id="ARBA00023170"/>
    </source>
</evidence>
<evidence type="ECO:0000256" key="8">
    <source>
        <dbReference type="SAM" id="Phobius"/>
    </source>
</evidence>
<dbReference type="InterPro" id="IPR052192">
    <property type="entry name" value="Insect_Ionotropic_Sensory_Rcpt"/>
</dbReference>
<keyword evidence="3 8" id="KW-0812">Transmembrane</keyword>
<dbReference type="SUPFAM" id="SSF53850">
    <property type="entry name" value="Periplasmic binding protein-like II"/>
    <property type="match status" value="1"/>
</dbReference>
<keyword evidence="6" id="KW-0675">Receptor</keyword>
<dbReference type="InParanoid" id="A0A7R8UHL9"/>
<dbReference type="EMBL" id="LR899010">
    <property type="protein sequence ID" value="CAD7081017.1"/>
    <property type="molecule type" value="Genomic_DNA"/>
</dbReference>
<evidence type="ECO:0000256" key="5">
    <source>
        <dbReference type="ARBA" id="ARBA00023136"/>
    </source>
</evidence>
<feature type="transmembrane region" description="Helical" evidence="8">
    <location>
        <begin position="291"/>
        <end position="313"/>
    </location>
</feature>
<evidence type="ECO:0000313" key="10">
    <source>
        <dbReference type="Proteomes" id="UP000594454"/>
    </source>
</evidence>
<gene>
    <name evidence="9" type="ORF">HERILL_LOCUS4144</name>
</gene>
<comment type="subcellular location">
    <subcellularLocation>
        <location evidence="1">Cell membrane</location>
        <topology evidence="1">Multi-pass membrane protein</topology>
    </subcellularLocation>
</comment>
<accession>A0A7R8UHL9</accession>
<dbReference type="PANTHER" id="PTHR42643:SF39">
    <property type="entry name" value="IONOTROPIC RECEPTOR 56A-RELATED"/>
    <property type="match status" value="1"/>
</dbReference>
<dbReference type="AlphaFoldDB" id="A0A7R8UHL9"/>
<evidence type="ECO:0000256" key="4">
    <source>
        <dbReference type="ARBA" id="ARBA00022989"/>
    </source>
</evidence>
<sequence length="567" mass="65902">MEYGNSTKALGRVLGNILQFYAIRNTLKFRSENISEKSLDMLMEDIDRLNSEQFLNPCVAITTPININSIIHKNLLSLVYLTTVNDKNLLEVLAATLVSLYHTKILFVLANGRDLLALFEWCWLHGMVNVVAYILPDNQLFTYLRFPVFQIIGINQNHLQSFFPEKLKDLHGFAIKSPVITDINRVFKYKTRTGRIKYGGYIAKLVFAFIKKHNATFVKYKLNIPSGEIDFLTLNSLVENRTVDFSIHITPKLSENVEETQYVIKQNTCICLPTSVLPRYHYFDEPFRTSVWIILVLLLFLFMVLKIVSHILYGPKCSVFEALLEVIRLVTQQPLLKFQELGSKALSFLTVTMLLKSLILCCLYRSVVTSFLIKLIENPRISTWEDLKRSNVKVLINRVIYNELPNMTEYLPKEYHGVFTTSNDTELTSKKLSVMDTSLGYLLGEDHTRIQTKQQVRIPRLIFYTTGLCTASEMYGFPLKKYSPIRQILDRTIRQVLETGLLKKWEDDTFNECIEGKILYYPKFRGDFFEPLTVNDYRLIWITFFSSLSLSAFIFFWEISKRIKILK</sequence>
<name>A0A7R8UHL9_HERIL</name>